<protein>
    <submittedName>
        <fullName evidence="5">AraC family transcriptional regulator</fullName>
    </submittedName>
</protein>
<dbReference type="InterPro" id="IPR009057">
    <property type="entry name" value="Homeodomain-like_sf"/>
</dbReference>
<dbReference type="RefSeq" id="WP_379906421.1">
    <property type="nucleotide sequence ID" value="NZ_JBHRTR010000054.1"/>
</dbReference>
<dbReference type="PANTHER" id="PTHR47894">
    <property type="entry name" value="HTH-TYPE TRANSCRIPTIONAL REGULATOR GADX"/>
    <property type="match status" value="1"/>
</dbReference>
<dbReference type="Pfam" id="PF12625">
    <property type="entry name" value="Arabinose_bd"/>
    <property type="match status" value="1"/>
</dbReference>
<keyword evidence="1" id="KW-0805">Transcription regulation</keyword>
<keyword evidence="6" id="KW-1185">Reference proteome</keyword>
<organism evidence="5 6">
    <name type="scientific">Marinibaculum pumilum</name>
    <dbReference type="NCBI Taxonomy" id="1766165"/>
    <lineage>
        <taxon>Bacteria</taxon>
        <taxon>Pseudomonadati</taxon>
        <taxon>Pseudomonadota</taxon>
        <taxon>Alphaproteobacteria</taxon>
        <taxon>Rhodospirillales</taxon>
        <taxon>Rhodospirillaceae</taxon>
        <taxon>Marinibaculum</taxon>
    </lineage>
</organism>
<name>A0ABV7L8J9_9PROT</name>
<dbReference type="PROSITE" id="PS01124">
    <property type="entry name" value="HTH_ARAC_FAMILY_2"/>
    <property type="match status" value="1"/>
</dbReference>
<feature type="domain" description="HTH araC/xylS-type" evidence="4">
    <location>
        <begin position="235"/>
        <end position="332"/>
    </location>
</feature>
<evidence type="ECO:0000256" key="3">
    <source>
        <dbReference type="ARBA" id="ARBA00023163"/>
    </source>
</evidence>
<evidence type="ECO:0000256" key="1">
    <source>
        <dbReference type="ARBA" id="ARBA00023015"/>
    </source>
</evidence>
<accession>A0ABV7L8J9</accession>
<keyword evidence="3" id="KW-0804">Transcription</keyword>
<dbReference type="SMART" id="SM00342">
    <property type="entry name" value="HTH_ARAC"/>
    <property type="match status" value="1"/>
</dbReference>
<dbReference type="Proteomes" id="UP001595528">
    <property type="component" value="Unassembled WGS sequence"/>
</dbReference>
<sequence>MAQRQTIIETWFAAVLAQFARLGINLDDPTWAPDRSGRTAAPRYLQLVHARRLWHQACDRCPDPYLGLKVGRALPLQAMNILGVIVMHSGSLREALAHIVRYHSLISNSGDFHLRRHAGGGATLQYEVRDCVVPMHPAQLDSVFAGAIAHLSRCMPELAGRYRVELPGTGPQHEEGYAGYLGCPVALGSERGRLHFAEASLDRPWPGADAQLLAAACEMADQRLRALGHTDDLLDQVRALLAASLPGRTSLPQVADALDMSRRSLQRRLGEAGTSYRQLVEAARLERALELLRSSERSHYEIAEMVGYAEPGALAHVTRRHLGKTPGQIRQELKWR</sequence>
<reference evidence="6" key="1">
    <citation type="journal article" date="2019" name="Int. J. Syst. Evol. Microbiol.">
        <title>The Global Catalogue of Microorganisms (GCM) 10K type strain sequencing project: providing services to taxonomists for standard genome sequencing and annotation.</title>
        <authorList>
            <consortium name="The Broad Institute Genomics Platform"/>
            <consortium name="The Broad Institute Genome Sequencing Center for Infectious Disease"/>
            <person name="Wu L."/>
            <person name="Ma J."/>
        </authorList>
    </citation>
    <scope>NUCLEOTIDE SEQUENCE [LARGE SCALE GENOMIC DNA]</scope>
    <source>
        <strain evidence="6">KCTC 42964</strain>
    </source>
</reference>
<evidence type="ECO:0000313" key="6">
    <source>
        <dbReference type="Proteomes" id="UP001595528"/>
    </source>
</evidence>
<comment type="caution">
    <text evidence="5">The sequence shown here is derived from an EMBL/GenBank/DDBJ whole genome shotgun (WGS) entry which is preliminary data.</text>
</comment>
<evidence type="ECO:0000259" key="4">
    <source>
        <dbReference type="PROSITE" id="PS01124"/>
    </source>
</evidence>
<evidence type="ECO:0000256" key="2">
    <source>
        <dbReference type="ARBA" id="ARBA00023125"/>
    </source>
</evidence>
<gene>
    <name evidence="5" type="ORF">ACFOGJ_27145</name>
</gene>
<dbReference type="SUPFAM" id="SSF46689">
    <property type="entry name" value="Homeodomain-like"/>
    <property type="match status" value="1"/>
</dbReference>
<dbReference type="EMBL" id="JBHRTR010000054">
    <property type="protein sequence ID" value="MFC3230952.1"/>
    <property type="molecule type" value="Genomic_DNA"/>
</dbReference>
<dbReference type="InterPro" id="IPR018060">
    <property type="entry name" value="HTH_AraC"/>
</dbReference>
<proteinExistence type="predicted"/>
<evidence type="ECO:0000313" key="5">
    <source>
        <dbReference type="EMBL" id="MFC3230952.1"/>
    </source>
</evidence>
<dbReference type="PANTHER" id="PTHR47894:SF1">
    <property type="entry name" value="HTH-TYPE TRANSCRIPTIONAL REGULATOR VQSM"/>
    <property type="match status" value="1"/>
</dbReference>
<dbReference type="InterPro" id="IPR032687">
    <property type="entry name" value="AraC-type_N"/>
</dbReference>
<keyword evidence="2" id="KW-0238">DNA-binding</keyword>
<dbReference type="Gene3D" id="1.10.10.60">
    <property type="entry name" value="Homeodomain-like"/>
    <property type="match status" value="1"/>
</dbReference>
<dbReference type="Pfam" id="PF12833">
    <property type="entry name" value="HTH_18"/>
    <property type="match status" value="1"/>
</dbReference>